<dbReference type="Proteomes" id="UP000305939">
    <property type="component" value="Unassembled WGS sequence"/>
</dbReference>
<evidence type="ECO:0000313" key="2">
    <source>
        <dbReference type="Proteomes" id="UP000305939"/>
    </source>
</evidence>
<keyword evidence="2" id="KW-1185">Reference proteome</keyword>
<reference evidence="1 2" key="1">
    <citation type="submission" date="2019-04" db="EMBL/GenBank/DDBJ databases">
        <title>Draft genome sequence of Robertkochia marina CC-AMO-30D.</title>
        <authorList>
            <person name="Hameed A."/>
            <person name="Lin S.-Y."/>
            <person name="Shahina M."/>
            <person name="Lai W.-A."/>
            <person name="Young C.-C."/>
        </authorList>
    </citation>
    <scope>NUCLEOTIDE SEQUENCE [LARGE SCALE GENOMIC DNA]</scope>
    <source>
        <strain evidence="1 2">CC-AMO-30D</strain>
    </source>
</reference>
<name>A0A4S3M1V6_9FLAO</name>
<dbReference type="InterPro" id="IPR027056">
    <property type="entry name" value="Gluconate_2DH_su3"/>
</dbReference>
<organism evidence="1 2">
    <name type="scientific">Robertkochia marina</name>
    <dbReference type="NCBI Taxonomy" id="1227945"/>
    <lineage>
        <taxon>Bacteria</taxon>
        <taxon>Pseudomonadati</taxon>
        <taxon>Bacteroidota</taxon>
        <taxon>Flavobacteriia</taxon>
        <taxon>Flavobacteriales</taxon>
        <taxon>Flavobacteriaceae</taxon>
        <taxon>Robertkochia</taxon>
    </lineage>
</organism>
<comment type="caution">
    <text evidence="1">The sequence shown here is derived from an EMBL/GenBank/DDBJ whole genome shotgun (WGS) entry which is preliminary data.</text>
</comment>
<dbReference type="EMBL" id="SSMC01000001">
    <property type="protein sequence ID" value="THD69094.1"/>
    <property type="molecule type" value="Genomic_DNA"/>
</dbReference>
<sequence>MDRRKALRNIGLSAGFMAASPGLLSILQSCTTDQNTWVPQTLTPEQGAVLRGVVDVILPKSDTPSASEVNVPEFIDKFVGSAMTIDEQKLFIFSLDGLVGNLKSEYGNIEKISSEEYEAYLTKHLREAAKNEETHNAAINSYSEAIKNGEPVVGDPAAISFSSLAKIREMAVFAYKNSEMVGEQVLPYLPVPGGYTGCGSLEELTGGKAWSL</sequence>
<accession>A0A4S3M1V6</accession>
<dbReference type="OrthoDB" id="6385145at2"/>
<dbReference type="Pfam" id="PF13618">
    <property type="entry name" value="Gluconate_2-dh3"/>
    <property type="match status" value="1"/>
</dbReference>
<protein>
    <submittedName>
        <fullName evidence="1">Gluconate 2-dehydrogenase subunit 3 family protein</fullName>
    </submittedName>
</protein>
<proteinExistence type="predicted"/>
<gene>
    <name evidence="1" type="ORF">E7Z59_01835</name>
</gene>
<dbReference type="AlphaFoldDB" id="A0A4S3M1V6"/>
<evidence type="ECO:0000313" key="1">
    <source>
        <dbReference type="EMBL" id="THD69094.1"/>
    </source>
</evidence>
<dbReference type="RefSeq" id="WP_136334584.1">
    <property type="nucleotide sequence ID" value="NZ_QXMP01000004.1"/>
</dbReference>
<dbReference type="PROSITE" id="PS51257">
    <property type="entry name" value="PROKAR_LIPOPROTEIN"/>
    <property type="match status" value="1"/>
</dbReference>